<dbReference type="AlphaFoldDB" id="A0A0C7NP86"/>
<evidence type="ECO:0000313" key="2">
    <source>
        <dbReference type="Proteomes" id="UP000032809"/>
    </source>
</evidence>
<dbReference type="HOGENOM" id="CLU_2381395_0_0_0"/>
<name>A0A0C7NP86_DEFTU</name>
<proteinExistence type="predicted"/>
<keyword evidence="2" id="KW-1185">Reference proteome</keyword>
<dbReference type="OrthoDB" id="48116at2"/>
<dbReference type="KEGG" id="dtn:DTL3_0384"/>
<dbReference type="Proteomes" id="UP000032809">
    <property type="component" value="Chromosome I"/>
</dbReference>
<evidence type="ECO:0000313" key="1">
    <source>
        <dbReference type="EMBL" id="CEP77712.1"/>
    </source>
</evidence>
<protein>
    <submittedName>
        <fullName evidence="1">Uncharacterized protein</fullName>
    </submittedName>
</protein>
<dbReference type="RefSeq" id="WP_045087290.1">
    <property type="nucleotide sequence ID" value="NZ_LN824141.1"/>
</dbReference>
<organism evidence="1 2">
    <name type="scientific">Defluviitoga tunisiensis</name>
    <dbReference type="NCBI Taxonomy" id="1006576"/>
    <lineage>
        <taxon>Bacteria</taxon>
        <taxon>Thermotogati</taxon>
        <taxon>Thermotogota</taxon>
        <taxon>Thermotogae</taxon>
        <taxon>Petrotogales</taxon>
        <taxon>Petrotogaceae</taxon>
        <taxon>Defluviitoga</taxon>
    </lineage>
</organism>
<sequence>MNTDSIISALTLTRSSYNNSDVKEITETFVANIFSKVLNDIQENELIKDNKLIPESNAEKWLKELINLEYANLIVKRSMQPLVQEIIKAFPPQR</sequence>
<reference evidence="2" key="1">
    <citation type="submission" date="2014-11" db="EMBL/GenBank/DDBJ databases">
        <authorList>
            <person name="Wibberg D."/>
        </authorList>
    </citation>
    <scope>NUCLEOTIDE SEQUENCE [LARGE SCALE GENOMIC DNA]</scope>
    <source>
        <strain evidence="2">L3</strain>
    </source>
</reference>
<accession>A0A0C7NP86</accession>
<dbReference type="STRING" id="1006576.DTL3_0384"/>
<gene>
    <name evidence="1" type="ORF">DTL3_0384</name>
</gene>
<dbReference type="EMBL" id="LN824141">
    <property type="protein sequence ID" value="CEP77712.1"/>
    <property type="molecule type" value="Genomic_DNA"/>
</dbReference>